<dbReference type="InterPro" id="IPR005821">
    <property type="entry name" value="Ion_trans_dom"/>
</dbReference>
<comment type="subcellular location">
    <subcellularLocation>
        <location evidence="1">Membrane</location>
        <topology evidence="1">Multi-pass membrane protein</topology>
    </subcellularLocation>
</comment>
<dbReference type="GO" id="GO:0035725">
    <property type="term" value="P:sodium ion transmembrane transport"/>
    <property type="evidence" value="ECO:0007669"/>
    <property type="project" value="TreeGrafter"/>
</dbReference>
<evidence type="ECO:0000313" key="11">
    <source>
        <dbReference type="Proteomes" id="UP001165085"/>
    </source>
</evidence>
<dbReference type="GO" id="GO:0098855">
    <property type="term" value="C:HCN channel complex"/>
    <property type="evidence" value="ECO:0007669"/>
    <property type="project" value="TreeGrafter"/>
</dbReference>
<dbReference type="AlphaFoldDB" id="A0A9W7DVV7"/>
<feature type="region of interest" description="Disordered" evidence="7">
    <location>
        <begin position="1"/>
        <end position="51"/>
    </location>
</feature>
<dbReference type="PANTHER" id="PTHR45689:SF5">
    <property type="entry name" value="I[[H]] CHANNEL, ISOFORM E"/>
    <property type="match status" value="1"/>
</dbReference>
<evidence type="ECO:0000256" key="3">
    <source>
        <dbReference type="ARBA" id="ARBA00022692"/>
    </source>
</evidence>
<sequence>MLAMNNEPYRLSGRSSSGSQDAVGVGVAKDFDSRPDRANRAKSNLKGRGRSTLRLGKDDELKIQMQSRVEAARQARLQDQDVNRATLLGNFYQKVGFGSHHREKKLRTADVQQQIEAYVENLCQIYSKGTGGRADSVIEDRFVIYPDSSFRVYWDMMMLIFIVWSGFYVPFMLSFGDIAGSSTFLESFGLLTDLSFIADVILNFVTSYKEGALVITDKSMIAQRYLRSWFLIDFVASVPLDRFSSSDAGSTNKLLRLLRVFKLFRLARLFRYSNSLRELLQIQPSVIRLIHQMFGVIFVWHVLACGYWAIGRDGMLDEDDLWSPIDVTGTDEDNPTYHYIQSYLWAVETTFSFKLSGRAVRSDQALFSILSIILGIAMSALVIGTAASALASMDAEAIHKRRHLDKVVRYMKKRKLPNYFQRIIVDFHEYMAEKPSQDELMVGLPEPIKLRLSLLLNRDLVKDIPMLKQLPIGPIIGLMQKLSSEIYLPGEFAITAGDVGGTMHFVRSGELDLLLDDNQTIVQSLNEGDLFGHIAVIEHAPHSHSVRAVKYSEVTSLAAEAYFSIVKESDKFEELITLEAIRQENLIAAAKKNIDKYPKLGKMQGGAASTEHNDQRRPTIKPMLSQDVPQSFAAAIQRQASKQGVRNSVVLNIVKGAEKSFRERSFVNMDKREMVKHDRERSVRRMTSNNPNFTASAKIYAENEIKEEEIKGANGGSA</sequence>
<dbReference type="SMART" id="SM00100">
    <property type="entry name" value="cNMP"/>
    <property type="match status" value="1"/>
</dbReference>
<evidence type="ECO:0000256" key="5">
    <source>
        <dbReference type="ARBA" id="ARBA00023065"/>
    </source>
</evidence>
<evidence type="ECO:0000256" key="6">
    <source>
        <dbReference type="ARBA" id="ARBA00023136"/>
    </source>
</evidence>
<keyword evidence="5" id="KW-0406">Ion transport</keyword>
<dbReference type="Gene3D" id="2.60.120.10">
    <property type="entry name" value="Jelly Rolls"/>
    <property type="match status" value="1"/>
</dbReference>
<feature type="transmembrane region" description="Helical" evidence="8">
    <location>
        <begin position="152"/>
        <end position="175"/>
    </location>
</feature>
<feature type="domain" description="Cyclic nucleotide-binding" evidence="9">
    <location>
        <begin position="466"/>
        <end position="583"/>
    </location>
</feature>
<dbReference type="GO" id="GO:0005249">
    <property type="term" value="F:voltage-gated potassium channel activity"/>
    <property type="evidence" value="ECO:0007669"/>
    <property type="project" value="TreeGrafter"/>
</dbReference>
<dbReference type="CDD" id="cd00038">
    <property type="entry name" value="CAP_ED"/>
    <property type="match status" value="1"/>
</dbReference>
<evidence type="ECO:0000256" key="7">
    <source>
        <dbReference type="SAM" id="MobiDB-lite"/>
    </source>
</evidence>
<evidence type="ECO:0000256" key="2">
    <source>
        <dbReference type="ARBA" id="ARBA00022448"/>
    </source>
</evidence>
<gene>
    <name evidence="10" type="ORF">TrST_g1445</name>
</gene>
<evidence type="ECO:0000256" key="4">
    <source>
        <dbReference type="ARBA" id="ARBA00022989"/>
    </source>
</evidence>
<feature type="transmembrane region" description="Helical" evidence="8">
    <location>
        <begin position="365"/>
        <end position="392"/>
    </location>
</feature>
<dbReference type="InterPro" id="IPR051413">
    <property type="entry name" value="K/Na_HCN_channel"/>
</dbReference>
<proteinExistence type="predicted"/>
<keyword evidence="2" id="KW-0813">Transport</keyword>
<dbReference type="SUPFAM" id="SSF81324">
    <property type="entry name" value="Voltage-gated potassium channels"/>
    <property type="match status" value="1"/>
</dbReference>
<dbReference type="InterPro" id="IPR018490">
    <property type="entry name" value="cNMP-bd_dom_sf"/>
</dbReference>
<dbReference type="InterPro" id="IPR000595">
    <property type="entry name" value="cNMP-bd_dom"/>
</dbReference>
<dbReference type="InterPro" id="IPR014710">
    <property type="entry name" value="RmlC-like_jellyroll"/>
</dbReference>
<reference evidence="11" key="1">
    <citation type="journal article" date="2023" name="Commun. Biol.">
        <title>Genome analysis of Parmales, the sister group of diatoms, reveals the evolutionary specialization of diatoms from phago-mixotrophs to photoautotrophs.</title>
        <authorList>
            <person name="Ban H."/>
            <person name="Sato S."/>
            <person name="Yoshikawa S."/>
            <person name="Yamada K."/>
            <person name="Nakamura Y."/>
            <person name="Ichinomiya M."/>
            <person name="Sato N."/>
            <person name="Blanc-Mathieu R."/>
            <person name="Endo H."/>
            <person name="Kuwata A."/>
            <person name="Ogata H."/>
        </authorList>
    </citation>
    <scope>NUCLEOTIDE SEQUENCE [LARGE SCALE GENOMIC DNA]</scope>
    <source>
        <strain evidence="11">NIES 3701</strain>
    </source>
</reference>
<dbReference type="GO" id="GO:0003254">
    <property type="term" value="P:regulation of membrane depolarization"/>
    <property type="evidence" value="ECO:0007669"/>
    <property type="project" value="TreeGrafter"/>
</dbReference>
<dbReference type="Gene3D" id="1.10.287.70">
    <property type="match status" value="1"/>
</dbReference>
<dbReference type="Pfam" id="PF00027">
    <property type="entry name" value="cNMP_binding"/>
    <property type="match status" value="1"/>
</dbReference>
<feature type="compositionally biased region" description="Basic and acidic residues" evidence="7">
    <location>
        <begin position="29"/>
        <end position="39"/>
    </location>
</feature>
<evidence type="ECO:0000256" key="8">
    <source>
        <dbReference type="SAM" id="Phobius"/>
    </source>
</evidence>
<protein>
    <recommendedName>
        <fullName evidence="9">Cyclic nucleotide-binding domain-containing protein</fullName>
    </recommendedName>
</protein>
<keyword evidence="4 8" id="KW-1133">Transmembrane helix</keyword>
<dbReference type="SUPFAM" id="SSF51206">
    <property type="entry name" value="cAMP-binding domain-like"/>
    <property type="match status" value="1"/>
</dbReference>
<accession>A0A9W7DVV7</accession>
<keyword evidence="11" id="KW-1185">Reference proteome</keyword>
<keyword evidence="6 8" id="KW-0472">Membrane</keyword>
<feature type="transmembrane region" description="Helical" evidence="8">
    <location>
        <begin position="289"/>
        <end position="310"/>
    </location>
</feature>
<dbReference type="OrthoDB" id="421226at2759"/>
<dbReference type="Proteomes" id="UP001165085">
    <property type="component" value="Unassembled WGS sequence"/>
</dbReference>
<dbReference type="Pfam" id="PF00520">
    <property type="entry name" value="Ion_trans"/>
    <property type="match status" value="1"/>
</dbReference>
<name>A0A9W7DVV7_9STRA</name>
<dbReference type="Gene3D" id="1.10.287.630">
    <property type="entry name" value="Helix hairpin bin"/>
    <property type="match status" value="1"/>
</dbReference>
<dbReference type="PROSITE" id="PS50042">
    <property type="entry name" value="CNMP_BINDING_3"/>
    <property type="match status" value="1"/>
</dbReference>
<keyword evidence="3 8" id="KW-0812">Transmembrane</keyword>
<evidence type="ECO:0000256" key="1">
    <source>
        <dbReference type="ARBA" id="ARBA00004141"/>
    </source>
</evidence>
<organism evidence="10 11">
    <name type="scientific">Triparma strigata</name>
    <dbReference type="NCBI Taxonomy" id="1606541"/>
    <lineage>
        <taxon>Eukaryota</taxon>
        <taxon>Sar</taxon>
        <taxon>Stramenopiles</taxon>
        <taxon>Ochrophyta</taxon>
        <taxon>Bolidophyceae</taxon>
        <taxon>Parmales</taxon>
        <taxon>Triparmaceae</taxon>
        <taxon>Triparma</taxon>
    </lineage>
</organism>
<evidence type="ECO:0000313" key="10">
    <source>
        <dbReference type="EMBL" id="GMH52603.1"/>
    </source>
</evidence>
<dbReference type="EMBL" id="BRXY01000012">
    <property type="protein sequence ID" value="GMH52603.1"/>
    <property type="molecule type" value="Genomic_DNA"/>
</dbReference>
<comment type="caution">
    <text evidence="10">The sequence shown here is derived from an EMBL/GenBank/DDBJ whole genome shotgun (WGS) entry which is preliminary data.</text>
</comment>
<dbReference type="PANTHER" id="PTHR45689">
    <property type="entry name" value="I[[H]] CHANNEL, ISOFORM E"/>
    <property type="match status" value="1"/>
</dbReference>
<evidence type="ECO:0000259" key="9">
    <source>
        <dbReference type="PROSITE" id="PS50042"/>
    </source>
</evidence>